<organism evidence="1">
    <name type="scientific">Hexamita inflata</name>
    <dbReference type="NCBI Taxonomy" id="28002"/>
    <lineage>
        <taxon>Eukaryota</taxon>
        <taxon>Metamonada</taxon>
        <taxon>Diplomonadida</taxon>
        <taxon>Hexamitidae</taxon>
        <taxon>Hexamitinae</taxon>
        <taxon>Hexamita</taxon>
    </lineage>
</organism>
<evidence type="ECO:0000313" key="3">
    <source>
        <dbReference type="Proteomes" id="UP001642409"/>
    </source>
</evidence>
<reference evidence="2 3" key="2">
    <citation type="submission" date="2024-07" db="EMBL/GenBank/DDBJ databases">
        <authorList>
            <person name="Akdeniz Z."/>
        </authorList>
    </citation>
    <scope>NUCLEOTIDE SEQUENCE [LARGE SCALE GENOMIC DNA]</scope>
</reference>
<dbReference type="EMBL" id="CAXDID020000040">
    <property type="protein sequence ID" value="CAL5999904.1"/>
    <property type="molecule type" value="Genomic_DNA"/>
</dbReference>
<name>A0AA86R704_9EUKA</name>
<protein>
    <submittedName>
        <fullName evidence="2">Hypothetical_protein</fullName>
    </submittedName>
</protein>
<keyword evidence="3" id="KW-1185">Reference proteome</keyword>
<comment type="caution">
    <text evidence="1">The sequence shown here is derived from an EMBL/GenBank/DDBJ whole genome shotgun (WGS) entry which is preliminary data.</text>
</comment>
<reference evidence="1" key="1">
    <citation type="submission" date="2023-06" db="EMBL/GenBank/DDBJ databases">
        <authorList>
            <person name="Kurt Z."/>
        </authorList>
    </citation>
    <scope>NUCLEOTIDE SEQUENCE</scope>
</reference>
<evidence type="ECO:0000313" key="2">
    <source>
        <dbReference type="EMBL" id="CAL5999904.1"/>
    </source>
</evidence>
<accession>A0AA86R704</accession>
<evidence type="ECO:0000313" key="1">
    <source>
        <dbReference type="EMBL" id="CAI9969878.1"/>
    </source>
</evidence>
<dbReference type="EMBL" id="CATOUU010001064">
    <property type="protein sequence ID" value="CAI9969878.1"/>
    <property type="molecule type" value="Genomic_DNA"/>
</dbReference>
<gene>
    <name evidence="2" type="ORF">HINF_LOCUS16442</name>
    <name evidence="1" type="ORF">HINF_LOCUS57523</name>
</gene>
<proteinExistence type="predicted"/>
<dbReference type="AlphaFoldDB" id="A0AA86R704"/>
<dbReference type="Proteomes" id="UP001642409">
    <property type="component" value="Unassembled WGS sequence"/>
</dbReference>
<sequence length="249" mass="29830">MMAYVNFICVYITKVHDDYVLPPFSTETVKSGLEMVQVYLNQKSHGSTLTQDLQYLDKSNPKLKFNPKCKKSSKLQRNQMNQNHWNNASKLLYIKNNTSLNKTWKNQQKKSLLKYKKNINKEQTLQQNNQFTKQQCNNGNIINKQNIQLQKINYKIIEDEVQECSQQPQQYFQQNQSVSVQKQNQNNISLQIQNCKQKYNQNIPEQIYNFVTSSSNKQEVIKFQYHIFIRLMRHLRRIQINNWSKRRNQ</sequence>